<dbReference type="InterPro" id="IPR016161">
    <property type="entry name" value="Ald_DH/histidinol_DH"/>
</dbReference>
<dbReference type="VEuPathDB" id="FungiDB:H257_08461"/>
<dbReference type="Pfam" id="PF00171">
    <property type="entry name" value="Aldedh"/>
    <property type="match status" value="1"/>
</dbReference>
<dbReference type="SUPFAM" id="SSF53720">
    <property type="entry name" value="ALDH-like"/>
    <property type="match status" value="1"/>
</dbReference>
<keyword evidence="1" id="KW-0560">Oxidoreductase</keyword>
<dbReference type="InterPro" id="IPR015590">
    <property type="entry name" value="Aldehyde_DH_dom"/>
</dbReference>
<dbReference type="Proteomes" id="UP000469452">
    <property type="component" value="Unassembled WGS sequence"/>
</dbReference>
<evidence type="ECO:0000313" key="3">
    <source>
        <dbReference type="EMBL" id="KAF0743168.1"/>
    </source>
</evidence>
<dbReference type="GO" id="GO:0016620">
    <property type="term" value="F:oxidoreductase activity, acting on the aldehyde or oxo group of donors, NAD or NADP as acceptor"/>
    <property type="evidence" value="ECO:0007669"/>
    <property type="project" value="InterPro"/>
</dbReference>
<dbReference type="InterPro" id="IPR016163">
    <property type="entry name" value="Ald_DH_C"/>
</dbReference>
<name>A0A6A5AD10_APHAT</name>
<comment type="caution">
    <text evidence="3">The sequence shown here is derived from an EMBL/GenBank/DDBJ whole genome shotgun (WGS) entry which is preliminary data.</text>
</comment>
<accession>A0A6A5AD10</accession>
<sequence length="139" mass="15253">MEQDTTLGPMALASAPSVLSAQVADAVAKGGKVLTKAAKPSETHDPTGRGRFFPPTLVRDCNHNMDLMKHESFGPILGVMAVDSDEEAVHWMNDSSYGLTAGIFTKDIVRYMGDCIYILCFDMLFSAIYSNFHDEMGWK</sequence>
<gene>
    <name evidence="3" type="ORF">AaE_008567</name>
</gene>
<protein>
    <recommendedName>
        <fullName evidence="2">Aldehyde dehydrogenase domain-containing protein</fullName>
    </recommendedName>
</protein>
<organism evidence="3 4">
    <name type="scientific">Aphanomyces astaci</name>
    <name type="common">Crayfish plague agent</name>
    <dbReference type="NCBI Taxonomy" id="112090"/>
    <lineage>
        <taxon>Eukaryota</taxon>
        <taxon>Sar</taxon>
        <taxon>Stramenopiles</taxon>
        <taxon>Oomycota</taxon>
        <taxon>Saprolegniomycetes</taxon>
        <taxon>Saprolegniales</taxon>
        <taxon>Verrucalvaceae</taxon>
        <taxon>Aphanomyces</taxon>
    </lineage>
</organism>
<dbReference type="InterPro" id="IPR050740">
    <property type="entry name" value="Aldehyde_DH_Superfamily"/>
</dbReference>
<dbReference type="Gene3D" id="3.40.309.10">
    <property type="entry name" value="Aldehyde Dehydrogenase, Chain A, domain 2"/>
    <property type="match status" value="1"/>
</dbReference>
<evidence type="ECO:0000313" key="4">
    <source>
        <dbReference type="Proteomes" id="UP000469452"/>
    </source>
</evidence>
<dbReference type="AlphaFoldDB" id="A0A6A5AD10"/>
<evidence type="ECO:0000256" key="1">
    <source>
        <dbReference type="ARBA" id="ARBA00023002"/>
    </source>
</evidence>
<dbReference type="PANTHER" id="PTHR43353:SF5">
    <property type="entry name" value="SUCCINATE-SEMIALDEHYDE DEHYDROGENASE, MITOCHONDRIAL"/>
    <property type="match status" value="1"/>
</dbReference>
<evidence type="ECO:0000259" key="2">
    <source>
        <dbReference type="Pfam" id="PF00171"/>
    </source>
</evidence>
<proteinExistence type="predicted"/>
<feature type="domain" description="Aldehyde dehydrogenase" evidence="2">
    <location>
        <begin position="2"/>
        <end position="111"/>
    </location>
</feature>
<dbReference type="PANTHER" id="PTHR43353">
    <property type="entry name" value="SUCCINATE-SEMIALDEHYDE DEHYDROGENASE, MITOCHONDRIAL"/>
    <property type="match status" value="1"/>
</dbReference>
<reference evidence="3 4" key="1">
    <citation type="submission" date="2019-06" db="EMBL/GenBank/DDBJ databases">
        <title>Genomics analysis of Aphanomyces spp. identifies a new class of oomycete effector associated with host adaptation.</title>
        <authorList>
            <person name="Gaulin E."/>
        </authorList>
    </citation>
    <scope>NUCLEOTIDE SEQUENCE [LARGE SCALE GENOMIC DNA]</scope>
    <source>
        <strain evidence="3 4">E</strain>
    </source>
</reference>
<dbReference type="EMBL" id="VJMI01014393">
    <property type="protein sequence ID" value="KAF0743168.1"/>
    <property type="molecule type" value="Genomic_DNA"/>
</dbReference>